<protein>
    <submittedName>
        <fullName evidence="2">Uncharacterized protein</fullName>
    </submittedName>
</protein>
<evidence type="ECO:0000313" key="3">
    <source>
        <dbReference type="Proteomes" id="UP000531581"/>
    </source>
</evidence>
<comment type="caution">
    <text evidence="2">The sequence shown here is derived from an EMBL/GenBank/DDBJ whole genome shotgun (WGS) entry which is preliminary data.</text>
</comment>
<dbReference type="AlphaFoldDB" id="A0A7Y7UTU1"/>
<feature type="transmembrane region" description="Helical" evidence="1">
    <location>
        <begin position="37"/>
        <end position="59"/>
    </location>
</feature>
<evidence type="ECO:0000313" key="2">
    <source>
        <dbReference type="EMBL" id="NVP33211.1"/>
    </source>
</evidence>
<dbReference type="EMBL" id="JABYQV010000028">
    <property type="protein sequence ID" value="NVP33211.1"/>
    <property type="molecule type" value="Genomic_DNA"/>
</dbReference>
<organism evidence="2 3">
    <name type="scientific">Sphingomonas sanguinis</name>
    <dbReference type="NCBI Taxonomy" id="33051"/>
    <lineage>
        <taxon>Bacteria</taxon>
        <taxon>Pseudomonadati</taxon>
        <taxon>Pseudomonadota</taxon>
        <taxon>Alphaproteobacteria</taxon>
        <taxon>Sphingomonadales</taxon>
        <taxon>Sphingomonadaceae</taxon>
        <taxon>Sphingomonas</taxon>
    </lineage>
</organism>
<feature type="transmembrane region" description="Helical" evidence="1">
    <location>
        <begin position="65"/>
        <end position="84"/>
    </location>
</feature>
<evidence type="ECO:0000256" key="1">
    <source>
        <dbReference type="SAM" id="Phobius"/>
    </source>
</evidence>
<accession>A0A7Y7UTU1</accession>
<feature type="non-terminal residue" evidence="2">
    <location>
        <position position="224"/>
    </location>
</feature>
<proteinExistence type="predicted"/>
<sequence>MDTTILDRRADGLPVGLPTVNGRQIARKMLVWQGSGLAFQLAIIAVALAFAVMLVVAAWSQGDLTQGLLGAGGGLLAAGGAVAYSRRRATAQPYPANSYSVALETALKKVDATLRAPRPIAERRALLQDLVPVLNEAFATFFGRRCSTIDDTPLISSDYERPVPVEVQYRRHLERLSWLNRPRTVRHEDARTIGGDCLTSYRRAMRNMGVNIDILEAYGVPSTT</sequence>
<keyword evidence="1" id="KW-0472">Membrane</keyword>
<keyword evidence="1" id="KW-1133">Transmembrane helix</keyword>
<gene>
    <name evidence="2" type="ORF">HLV41_19430</name>
</gene>
<name>A0A7Y7UTU1_9SPHN</name>
<keyword evidence="1" id="KW-0812">Transmembrane</keyword>
<dbReference type="Proteomes" id="UP000531581">
    <property type="component" value="Unassembled WGS sequence"/>
</dbReference>
<reference evidence="2 3" key="1">
    <citation type="submission" date="2020-05" db="EMBL/GenBank/DDBJ databases">
        <title>Draft Genome Sequences of Sphingomonas sp. Isolated from the International Space Station.</title>
        <authorList>
            <person name="Bijlani S."/>
            <person name="Singh N.K."/>
            <person name="Mason C.E."/>
            <person name="Wang C.C."/>
            <person name="Venkateswaran K."/>
        </authorList>
    </citation>
    <scope>NUCLEOTIDE SEQUENCE [LARGE SCALE GENOMIC DNA]</scope>
    <source>
        <strain evidence="2">ISS-IIF7SWP</strain>
    </source>
</reference>